<feature type="domain" description="DUF1996" evidence="2">
    <location>
        <begin position="41"/>
        <end position="291"/>
    </location>
</feature>
<reference evidence="3" key="2">
    <citation type="submission" date="2023-05" db="EMBL/GenBank/DDBJ databases">
        <authorList>
            <consortium name="Lawrence Berkeley National Laboratory"/>
            <person name="Steindorff A."/>
            <person name="Hensen N."/>
            <person name="Bonometti L."/>
            <person name="Westerberg I."/>
            <person name="Brannstrom I.O."/>
            <person name="Guillou S."/>
            <person name="Cros-Aarteil S."/>
            <person name="Calhoun S."/>
            <person name="Haridas S."/>
            <person name="Kuo A."/>
            <person name="Mondo S."/>
            <person name="Pangilinan J."/>
            <person name="Riley R."/>
            <person name="Labutti K."/>
            <person name="Andreopoulos B."/>
            <person name="Lipzen A."/>
            <person name="Chen C."/>
            <person name="Yanf M."/>
            <person name="Daum C."/>
            <person name="Ng V."/>
            <person name="Clum A."/>
            <person name="Ohm R."/>
            <person name="Martin F."/>
            <person name="Silar P."/>
            <person name="Natvig D."/>
            <person name="Lalanne C."/>
            <person name="Gautier V."/>
            <person name="Ament-Velasquez S.L."/>
            <person name="Kruys A."/>
            <person name="Hutchinson M.I."/>
            <person name="Powell A.J."/>
            <person name="Barry K."/>
            <person name="Miller A.N."/>
            <person name="Grigoriev I.V."/>
            <person name="Debuchy R."/>
            <person name="Gladieux P."/>
            <person name="Thoren M.H."/>
            <person name="Johannesson H."/>
        </authorList>
    </citation>
    <scope>NUCLEOTIDE SEQUENCE</scope>
    <source>
        <strain evidence="3">PSN243</strain>
    </source>
</reference>
<accession>A0AAV9GTX1</accession>
<evidence type="ECO:0000313" key="3">
    <source>
        <dbReference type="EMBL" id="KAK4451215.1"/>
    </source>
</evidence>
<dbReference type="EMBL" id="MU865929">
    <property type="protein sequence ID" value="KAK4451215.1"/>
    <property type="molecule type" value="Genomic_DNA"/>
</dbReference>
<comment type="caution">
    <text evidence="3">The sequence shown here is derived from an EMBL/GenBank/DDBJ whole genome shotgun (WGS) entry which is preliminary data.</text>
</comment>
<evidence type="ECO:0000256" key="1">
    <source>
        <dbReference type="SAM" id="SignalP"/>
    </source>
</evidence>
<keyword evidence="1" id="KW-0732">Signal</keyword>
<keyword evidence="4" id="KW-1185">Reference proteome</keyword>
<dbReference type="AlphaFoldDB" id="A0AAV9GTX1"/>
<dbReference type="PANTHER" id="PTHR43662:SF13">
    <property type="entry name" value="DUF1996 DOMAIN-CONTAINING PROTEIN"/>
    <property type="match status" value="1"/>
</dbReference>
<reference evidence="3" key="1">
    <citation type="journal article" date="2023" name="Mol. Phylogenet. Evol.">
        <title>Genome-scale phylogeny and comparative genomics of the fungal order Sordariales.</title>
        <authorList>
            <person name="Hensen N."/>
            <person name="Bonometti L."/>
            <person name="Westerberg I."/>
            <person name="Brannstrom I.O."/>
            <person name="Guillou S."/>
            <person name="Cros-Aarteil S."/>
            <person name="Calhoun S."/>
            <person name="Haridas S."/>
            <person name="Kuo A."/>
            <person name="Mondo S."/>
            <person name="Pangilinan J."/>
            <person name="Riley R."/>
            <person name="LaButti K."/>
            <person name="Andreopoulos B."/>
            <person name="Lipzen A."/>
            <person name="Chen C."/>
            <person name="Yan M."/>
            <person name="Daum C."/>
            <person name="Ng V."/>
            <person name="Clum A."/>
            <person name="Steindorff A."/>
            <person name="Ohm R.A."/>
            <person name="Martin F."/>
            <person name="Silar P."/>
            <person name="Natvig D.O."/>
            <person name="Lalanne C."/>
            <person name="Gautier V."/>
            <person name="Ament-Velasquez S.L."/>
            <person name="Kruys A."/>
            <person name="Hutchinson M.I."/>
            <person name="Powell A.J."/>
            <person name="Barry K."/>
            <person name="Miller A.N."/>
            <person name="Grigoriev I.V."/>
            <person name="Debuchy R."/>
            <person name="Gladieux P."/>
            <person name="Hiltunen Thoren M."/>
            <person name="Johannesson H."/>
        </authorList>
    </citation>
    <scope>NUCLEOTIDE SEQUENCE</scope>
    <source>
        <strain evidence="3">PSN243</strain>
    </source>
</reference>
<organism evidence="3 4">
    <name type="scientific">Podospora aff. communis PSN243</name>
    <dbReference type="NCBI Taxonomy" id="3040156"/>
    <lineage>
        <taxon>Eukaryota</taxon>
        <taxon>Fungi</taxon>
        <taxon>Dikarya</taxon>
        <taxon>Ascomycota</taxon>
        <taxon>Pezizomycotina</taxon>
        <taxon>Sordariomycetes</taxon>
        <taxon>Sordariomycetidae</taxon>
        <taxon>Sordariales</taxon>
        <taxon>Podosporaceae</taxon>
        <taxon>Podospora</taxon>
    </lineage>
</organism>
<gene>
    <name evidence="3" type="ORF">QBC34DRAFT_295719</name>
</gene>
<name>A0AAV9GTX1_9PEZI</name>
<feature type="signal peptide" evidence="1">
    <location>
        <begin position="1"/>
        <end position="18"/>
    </location>
</feature>
<feature type="chain" id="PRO_5043519010" description="DUF1996 domain-containing protein" evidence="1">
    <location>
        <begin position="19"/>
        <end position="350"/>
    </location>
</feature>
<sequence>MSWKAALVGLMSLTLAMSQSEGSGPSNIKFSCASLVVDRIDPLVEPGIKPSSHLHQIMGGNAFNATMDPSTDPAELSTCTSCTMTDDFSNYWTAVMFFQARNGSYTRVHQLGGLFSEESNGGMTVYYFPQFVEPEKVKIRAFAPGFRMRVGHPNNRTAWWDAPAQLLKGITYTCLQRDDTRFTHLSWDFPKEPCPAGIMTTIPFPPCWDGKNLDSPDHSSHVAYPDTDYDLGASCPASHPVNIPRIVMEIRWDTRPFNNPELWPAGGRQPFVWSYGDRVGHGHHADYIFGWKGDLLQRFFDLTNCPFSDCGVLGRSTVLKSNECTQKPSVREEIDGWLDKMPGGVVADPW</sequence>
<evidence type="ECO:0000259" key="2">
    <source>
        <dbReference type="Pfam" id="PF09362"/>
    </source>
</evidence>
<dbReference type="InterPro" id="IPR018535">
    <property type="entry name" value="DUF1996"/>
</dbReference>
<protein>
    <recommendedName>
        <fullName evidence="2">DUF1996 domain-containing protein</fullName>
    </recommendedName>
</protein>
<dbReference type="Proteomes" id="UP001321760">
    <property type="component" value="Unassembled WGS sequence"/>
</dbReference>
<dbReference type="Pfam" id="PF09362">
    <property type="entry name" value="DUF1996"/>
    <property type="match status" value="1"/>
</dbReference>
<evidence type="ECO:0000313" key="4">
    <source>
        <dbReference type="Proteomes" id="UP001321760"/>
    </source>
</evidence>
<dbReference type="PANTHER" id="PTHR43662">
    <property type="match status" value="1"/>
</dbReference>
<proteinExistence type="predicted"/>